<evidence type="ECO:0000313" key="2">
    <source>
        <dbReference type="EMBL" id="KKK33543.1"/>
    </source>
</evidence>
<feature type="compositionally biased region" description="Basic and acidic residues" evidence="1">
    <location>
        <begin position="138"/>
        <end position="157"/>
    </location>
</feature>
<dbReference type="InterPro" id="IPR023393">
    <property type="entry name" value="START-like_dom_sf"/>
</dbReference>
<dbReference type="SUPFAM" id="SSF55961">
    <property type="entry name" value="Bet v1-like"/>
    <property type="match status" value="1"/>
</dbReference>
<comment type="caution">
    <text evidence="2">The sequence shown here is derived from an EMBL/GenBank/DDBJ whole genome shotgun (WGS) entry which is preliminary data.</text>
</comment>
<dbReference type="STRING" id="1432562.WN59_12435"/>
<evidence type="ECO:0000256" key="1">
    <source>
        <dbReference type="SAM" id="MobiDB-lite"/>
    </source>
</evidence>
<proteinExistence type="predicted"/>
<evidence type="ECO:0000313" key="3">
    <source>
        <dbReference type="Proteomes" id="UP000034287"/>
    </source>
</evidence>
<name>A0A0M2SGX0_9STAP</name>
<accession>A0A0M2SGX0</accession>
<sequence length="157" mass="17969">MKTVYSKDQEAAYQTLSLTIEAAPRDIFHYLGTTEGISQWFPQLAFSTEDNILKLIFDLGDGNYEEMTVEEYDEPNAIGFTWDTGYVRLILEPDGQNTILTLEERLPFEFGNIPQDFTGWQFQVRNIKHISETGSPKEMGDADFKEQEAKAAKELDL</sequence>
<dbReference type="AlphaFoldDB" id="A0A0M2SGX0"/>
<feature type="region of interest" description="Disordered" evidence="1">
    <location>
        <begin position="133"/>
        <end position="157"/>
    </location>
</feature>
<dbReference type="PATRIC" id="fig|1432562.3.peg.2489"/>
<protein>
    <recommendedName>
        <fullName evidence="4">ATPase</fullName>
    </recommendedName>
</protein>
<dbReference type="Proteomes" id="UP000034287">
    <property type="component" value="Unassembled WGS sequence"/>
</dbReference>
<dbReference type="Gene3D" id="3.30.530.20">
    <property type="match status" value="1"/>
</dbReference>
<gene>
    <name evidence="2" type="ORF">WN59_12435</name>
</gene>
<dbReference type="EMBL" id="LAYZ01000025">
    <property type="protein sequence ID" value="KKK33543.1"/>
    <property type="molecule type" value="Genomic_DNA"/>
</dbReference>
<keyword evidence="3" id="KW-1185">Reference proteome</keyword>
<dbReference type="OrthoDB" id="9803476at2"/>
<dbReference type="RefSeq" id="WP_046517811.1">
    <property type="nucleotide sequence ID" value="NZ_LAYZ01000025.1"/>
</dbReference>
<reference evidence="2 3" key="1">
    <citation type="submission" date="2015-04" db="EMBL/GenBank/DDBJ databases">
        <title>Taxonomic description and genome sequence of Salinicoccus sediminis sp. nov., a novel hyper halotolerant bacterium isolated from marine sediment.</title>
        <authorList>
            <person name="Mathan Kumar R."/>
            <person name="Kaur G."/>
            <person name="Kumar N."/>
            <person name="Kumar A."/>
            <person name="Singh N.K."/>
            <person name="Kaur N."/>
            <person name="Mayilraj S."/>
        </authorList>
    </citation>
    <scope>NUCLEOTIDE SEQUENCE [LARGE SCALE GENOMIC DNA]</scope>
    <source>
        <strain evidence="2 3">SV-16</strain>
    </source>
</reference>
<organism evidence="2 3">
    <name type="scientific">Salinicoccus sediminis</name>
    <dbReference type="NCBI Taxonomy" id="1432562"/>
    <lineage>
        <taxon>Bacteria</taxon>
        <taxon>Bacillati</taxon>
        <taxon>Bacillota</taxon>
        <taxon>Bacilli</taxon>
        <taxon>Bacillales</taxon>
        <taxon>Staphylococcaceae</taxon>
        <taxon>Salinicoccus</taxon>
    </lineage>
</organism>
<evidence type="ECO:0008006" key="4">
    <source>
        <dbReference type="Google" id="ProtNLM"/>
    </source>
</evidence>